<organism evidence="11 12">
    <name type="scientific">Klebsormidium nitens</name>
    <name type="common">Green alga</name>
    <name type="synonym">Ulothrix nitens</name>
    <dbReference type="NCBI Taxonomy" id="105231"/>
    <lineage>
        <taxon>Eukaryota</taxon>
        <taxon>Viridiplantae</taxon>
        <taxon>Streptophyta</taxon>
        <taxon>Klebsormidiophyceae</taxon>
        <taxon>Klebsormidiales</taxon>
        <taxon>Klebsormidiaceae</taxon>
        <taxon>Klebsormidium</taxon>
    </lineage>
</organism>
<keyword evidence="6 9" id="KW-0472">Membrane</keyword>
<dbReference type="NCBIfam" id="TIGR00879">
    <property type="entry name" value="SP"/>
    <property type="match status" value="1"/>
</dbReference>
<evidence type="ECO:0000256" key="1">
    <source>
        <dbReference type="ARBA" id="ARBA00004141"/>
    </source>
</evidence>
<dbReference type="CDD" id="cd17362">
    <property type="entry name" value="MFS_GLUT10_12_Class3_like"/>
    <property type="match status" value="1"/>
</dbReference>
<evidence type="ECO:0000256" key="5">
    <source>
        <dbReference type="ARBA" id="ARBA00022989"/>
    </source>
</evidence>
<dbReference type="FunFam" id="1.20.1250.20:FF:000118">
    <property type="entry name" value="D-xylose-proton symporter-like 3, chloroplastic"/>
    <property type="match status" value="1"/>
</dbReference>
<dbReference type="Gene3D" id="1.20.1250.20">
    <property type="entry name" value="MFS general substrate transporter like domains"/>
    <property type="match status" value="1"/>
</dbReference>
<dbReference type="InterPro" id="IPR005828">
    <property type="entry name" value="MFS_sugar_transport-like"/>
</dbReference>
<feature type="compositionally biased region" description="Basic and acidic residues" evidence="8">
    <location>
        <begin position="14"/>
        <end position="30"/>
    </location>
</feature>
<evidence type="ECO:0000256" key="9">
    <source>
        <dbReference type="SAM" id="Phobius"/>
    </source>
</evidence>
<feature type="domain" description="Major facilitator superfamily (MFS) profile" evidence="10">
    <location>
        <begin position="61"/>
        <end position="505"/>
    </location>
</feature>
<comment type="similarity">
    <text evidence="2 7">Belongs to the major facilitator superfamily. Sugar transporter (TC 2.A.1.1) family.</text>
</comment>
<feature type="transmembrane region" description="Helical" evidence="9">
    <location>
        <begin position="412"/>
        <end position="439"/>
    </location>
</feature>
<evidence type="ECO:0000256" key="7">
    <source>
        <dbReference type="RuleBase" id="RU003346"/>
    </source>
</evidence>
<feature type="transmembrane region" description="Helical" evidence="9">
    <location>
        <begin position="387"/>
        <end position="406"/>
    </location>
</feature>
<keyword evidence="4 9" id="KW-0812">Transmembrane</keyword>
<feature type="transmembrane region" description="Helical" evidence="9">
    <location>
        <begin position="102"/>
        <end position="126"/>
    </location>
</feature>
<dbReference type="GO" id="GO:1904659">
    <property type="term" value="P:D-glucose transmembrane transport"/>
    <property type="evidence" value="ECO:0000318"/>
    <property type="project" value="GO_Central"/>
</dbReference>
<feature type="transmembrane region" description="Helical" evidence="9">
    <location>
        <begin position="223"/>
        <end position="242"/>
    </location>
</feature>
<sequence>MDSQSSLLGAKTWSLEKRRPSARARAEKQEGAVQVIDAEDPATEPPSPPPEDIDWSAVALPFVFPAIGGALFGYDIGATSGAVISLKDAALSGTTWFDLSPLATGLVVSGSLGGALLGSILAYLIADPIGRRKELLSAAALYLIGALLMAFAPSLPALVAGRVAYGLGIGLAMHGAPMYIAETAPSKVRGTLISLKEAFIVGGILLGYLGGYFEIGEVGGWRWMYGLSAPAAVLMAAGMLWLPESPRWLLLRACDDKGDPSQLKGEARTCLKRLRGARASDEQADEQVAGILDALNADKGEDLGADAWKELLTGPNIKALTIGTGLVFFQQVTGQPSVLYYAATIFKDAGFAEASEATKISVFLGSLKLAATMLSVVVVDKAGRRPLLLAGVSGICASLLALAAYYSSGQSVPIASVVALLVYVGCYQISFGPISWLMVSEIFPLRVRGRALSLATLVNFGSNALVSFALPTVQEDLGQAGTFFTFFVIALASLAFIYFQVPETKGLSLEEIEEQLSKS</sequence>
<dbReference type="PANTHER" id="PTHR48023:SF4">
    <property type="entry name" value="D-XYLOSE-PROTON SYMPORTER-LIKE 2"/>
    <property type="match status" value="1"/>
</dbReference>
<comment type="subcellular location">
    <subcellularLocation>
        <location evidence="1">Membrane</location>
        <topology evidence="1">Multi-pass membrane protein</topology>
    </subcellularLocation>
</comment>
<dbReference type="AlphaFoldDB" id="A0A1Y1HY09"/>
<dbReference type="Proteomes" id="UP000054558">
    <property type="component" value="Unassembled WGS sequence"/>
</dbReference>
<evidence type="ECO:0000256" key="8">
    <source>
        <dbReference type="SAM" id="MobiDB-lite"/>
    </source>
</evidence>
<dbReference type="PROSITE" id="PS00216">
    <property type="entry name" value="SUGAR_TRANSPORT_1"/>
    <property type="match status" value="1"/>
</dbReference>
<name>A0A1Y1HY09_KLENI</name>
<dbReference type="OMA" id="TGSHMES"/>
<dbReference type="OrthoDB" id="6612291at2759"/>
<dbReference type="GO" id="GO:0016020">
    <property type="term" value="C:membrane"/>
    <property type="evidence" value="ECO:0000318"/>
    <property type="project" value="GO_Central"/>
</dbReference>
<dbReference type="InterPro" id="IPR020846">
    <property type="entry name" value="MFS_dom"/>
</dbReference>
<feature type="transmembrane region" description="Helical" evidence="9">
    <location>
        <begin position="193"/>
        <end position="211"/>
    </location>
</feature>
<reference evidence="11 12" key="1">
    <citation type="journal article" date="2014" name="Nat. Commun.">
        <title>Klebsormidium flaccidum genome reveals primary factors for plant terrestrial adaptation.</title>
        <authorList>
            <person name="Hori K."/>
            <person name="Maruyama F."/>
            <person name="Fujisawa T."/>
            <person name="Togashi T."/>
            <person name="Yamamoto N."/>
            <person name="Seo M."/>
            <person name="Sato S."/>
            <person name="Yamada T."/>
            <person name="Mori H."/>
            <person name="Tajima N."/>
            <person name="Moriyama T."/>
            <person name="Ikeuchi M."/>
            <person name="Watanabe M."/>
            <person name="Wada H."/>
            <person name="Kobayashi K."/>
            <person name="Saito M."/>
            <person name="Masuda T."/>
            <person name="Sasaki-Sekimoto Y."/>
            <person name="Mashiguchi K."/>
            <person name="Awai K."/>
            <person name="Shimojima M."/>
            <person name="Masuda S."/>
            <person name="Iwai M."/>
            <person name="Nobusawa T."/>
            <person name="Narise T."/>
            <person name="Kondo S."/>
            <person name="Saito H."/>
            <person name="Sato R."/>
            <person name="Murakawa M."/>
            <person name="Ihara Y."/>
            <person name="Oshima-Yamada Y."/>
            <person name="Ohtaka K."/>
            <person name="Satoh M."/>
            <person name="Sonobe K."/>
            <person name="Ishii M."/>
            <person name="Ohtani R."/>
            <person name="Kanamori-Sato M."/>
            <person name="Honoki R."/>
            <person name="Miyazaki D."/>
            <person name="Mochizuki H."/>
            <person name="Umetsu J."/>
            <person name="Higashi K."/>
            <person name="Shibata D."/>
            <person name="Kamiya Y."/>
            <person name="Sato N."/>
            <person name="Nakamura Y."/>
            <person name="Tabata S."/>
            <person name="Ida S."/>
            <person name="Kurokawa K."/>
            <person name="Ohta H."/>
        </authorList>
    </citation>
    <scope>NUCLEOTIDE SEQUENCE [LARGE SCALE GENOMIC DNA]</scope>
    <source>
        <strain evidence="11 12">NIES-2285</strain>
    </source>
</reference>
<dbReference type="STRING" id="105231.A0A1Y1HY09"/>
<dbReference type="InterPro" id="IPR050820">
    <property type="entry name" value="MFS_Sugar_Transporter"/>
</dbReference>
<evidence type="ECO:0000256" key="6">
    <source>
        <dbReference type="ARBA" id="ARBA00023136"/>
    </source>
</evidence>
<evidence type="ECO:0000313" key="12">
    <source>
        <dbReference type="Proteomes" id="UP000054558"/>
    </source>
</evidence>
<proteinExistence type="inferred from homology"/>
<dbReference type="PANTHER" id="PTHR48023">
    <property type="entry name" value="D-XYLOSE-PROTON SYMPORTER-LIKE 2"/>
    <property type="match status" value="1"/>
</dbReference>
<feature type="transmembrane region" description="Helical" evidence="9">
    <location>
        <begin position="451"/>
        <end position="471"/>
    </location>
</feature>
<evidence type="ECO:0000313" key="11">
    <source>
        <dbReference type="EMBL" id="GAQ81427.1"/>
    </source>
</evidence>
<keyword evidence="12" id="KW-1185">Reference proteome</keyword>
<evidence type="ECO:0000259" key="10">
    <source>
        <dbReference type="PROSITE" id="PS50850"/>
    </source>
</evidence>
<dbReference type="SUPFAM" id="SSF103473">
    <property type="entry name" value="MFS general substrate transporter"/>
    <property type="match status" value="1"/>
</dbReference>
<dbReference type="InterPro" id="IPR005829">
    <property type="entry name" value="Sugar_transporter_CS"/>
</dbReference>
<evidence type="ECO:0000256" key="2">
    <source>
        <dbReference type="ARBA" id="ARBA00010992"/>
    </source>
</evidence>
<keyword evidence="3 7" id="KW-0813">Transport</keyword>
<protein>
    <submittedName>
        <fullName evidence="11">Hexose transporter</fullName>
    </submittedName>
</protein>
<accession>A0A1Y1HY09</accession>
<dbReference type="PROSITE" id="PS50850">
    <property type="entry name" value="MFS"/>
    <property type="match status" value="1"/>
</dbReference>
<dbReference type="EMBL" id="DF237029">
    <property type="protein sequence ID" value="GAQ81427.1"/>
    <property type="molecule type" value="Genomic_DNA"/>
</dbReference>
<keyword evidence="5 9" id="KW-1133">Transmembrane helix</keyword>
<feature type="region of interest" description="Disordered" evidence="8">
    <location>
        <begin position="1"/>
        <end position="51"/>
    </location>
</feature>
<dbReference type="GO" id="GO:0055056">
    <property type="term" value="F:D-glucose transmembrane transporter activity"/>
    <property type="evidence" value="ECO:0000318"/>
    <property type="project" value="GO_Central"/>
</dbReference>
<feature type="transmembrane region" description="Helical" evidence="9">
    <location>
        <begin position="477"/>
        <end position="499"/>
    </location>
</feature>
<dbReference type="InterPro" id="IPR003663">
    <property type="entry name" value="Sugar/inositol_transpt"/>
</dbReference>
<dbReference type="PRINTS" id="PR00171">
    <property type="entry name" value="SUGRTRNSPORT"/>
</dbReference>
<evidence type="ECO:0000256" key="4">
    <source>
        <dbReference type="ARBA" id="ARBA00022692"/>
    </source>
</evidence>
<gene>
    <name evidence="11" type="ORF">KFL_000800060</name>
</gene>
<feature type="transmembrane region" description="Helical" evidence="9">
    <location>
        <begin position="163"/>
        <end position="181"/>
    </location>
</feature>
<dbReference type="Pfam" id="PF00083">
    <property type="entry name" value="Sugar_tr"/>
    <property type="match status" value="1"/>
</dbReference>
<dbReference type="GO" id="GO:0005737">
    <property type="term" value="C:cytoplasm"/>
    <property type="evidence" value="ECO:0007669"/>
    <property type="project" value="UniProtKB-ARBA"/>
</dbReference>
<evidence type="ECO:0000256" key="3">
    <source>
        <dbReference type="ARBA" id="ARBA00022448"/>
    </source>
</evidence>
<feature type="transmembrane region" description="Helical" evidence="9">
    <location>
        <begin position="138"/>
        <end position="157"/>
    </location>
</feature>
<dbReference type="InterPro" id="IPR036259">
    <property type="entry name" value="MFS_trans_sf"/>
</dbReference>